<sequence length="139" mass="14572">MKSKLFSIGFTSLLALVVAAPAAFASSSSYSFTLDNRVVDGSKNGQYHNLSKGSATISGKQHQYSSDPKPVGPNTISYQLWNKSSGNSFGVVKSVPNSDGTSNSVKGTYSGLGGGSKYYLLIFRTDDGRNIKGSGTVSN</sequence>
<evidence type="ECO:0000313" key="3">
    <source>
        <dbReference type="EMBL" id="RDZ18858.1"/>
    </source>
</evidence>
<dbReference type="Proteomes" id="UP000256519">
    <property type="component" value="Unassembled WGS sequence"/>
</dbReference>
<protein>
    <submittedName>
        <fullName evidence="3">Uncharacterized protein</fullName>
    </submittedName>
</protein>
<organism evidence="3 4">
    <name type="scientific">Priestia megaterium</name>
    <name type="common">Bacillus megaterium</name>
    <dbReference type="NCBI Taxonomy" id="1404"/>
    <lineage>
        <taxon>Bacteria</taxon>
        <taxon>Bacillati</taxon>
        <taxon>Bacillota</taxon>
        <taxon>Bacilli</taxon>
        <taxon>Bacillales</taxon>
        <taxon>Bacillaceae</taxon>
        <taxon>Priestia</taxon>
    </lineage>
</organism>
<gene>
    <name evidence="3" type="ORF">C3744_00210</name>
</gene>
<proteinExistence type="predicted"/>
<dbReference type="EMBL" id="PQWM01000004">
    <property type="protein sequence ID" value="RDZ18858.1"/>
    <property type="molecule type" value="Genomic_DNA"/>
</dbReference>
<keyword evidence="2" id="KW-0732">Signal</keyword>
<feature type="region of interest" description="Disordered" evidence="1">
    <location>
        <begin position="45"/>
        <end position="77"/>
    </location>
</feature>
<accession>A0A3D8X9N5</accession>
<evidence type="ECO:0000313" key="4">
    <source>
        <dbReference type="Proteomes" id="UP000256519"/>
    </source>
</evidence>
<feature type="signal peptide" evidence="2">
    <location>
        <begin position="1"/>
        <end position="25"/>
    </location>
</feature>
<evidence type="ECO:0000256" key="2">
    <source>
        <dbReference type="SAM" id="SignalP"/>
    </source>
</evidence>
<evidence type="ECO:0000256" key="1">
    <source>
        <dbReference type="SAM" id="MobiDB-lite"/>
    </source>
</evidence>
<name>A0A3D8X9N5_PRIMG</name>
<feature type="chain" id="PRO_5017622400" evidence="2">
    <location>
        <begin position="26"/>
        <end position="139"/>
    </location>
</feature>
<dbReference type="RefSeq" id="WP_116071065.1">
    <property type="nucleotide sequence ID" value="NZ_CP187633.1"/>
</dbReference>
<comment type="caution">
    <text evidence="3">The sequence shown here is derived from an EMBL/GenBank/DDBJ whole genome shotgun (WGS) entry which is preliminary data.</text>
</comment>
<reference evidence="3 4" key="1">
    <citation type="journal article" date="2018" name="Appl. Environ. Microbiol.">
        <title>Antimicrobial susceptibility testing and tentative epidemiological cut-off values of five Bacillus species relevant for use as animal feed additives or for plant protection.</title>
        <authorList>
            <person name="Agerso Y."/>
            <person name="Stuer-Lauridsen B."/>
            <person name="Bjerre K."/>
            <person name="Jensen M.G."/>
            <person name="Johansen E."/>
            <person name="Bennedsen M."/>
            <person name="Brockmann E."/>
            <person name="Nielsen B."/>
        </authorList>
    </citation>
    <scope>NUCLEOTIDE SEQUENCE [LARGE SCALE GENOMIC DNA]</scope>
    <source>
        <strain evidence="3 4">CHCC20162</strain>
    </source>
</reference>
<dbReference type="AlphaFoldDB" id="A0A3D8X9N5"/>
<feature type="compositionally biased region" description="Polar residues" evidence="1">
    <location>
        <begin position="45"/>
        <end position="66"/>
    </location>
</feature>